<keyword evidence="1" id="KW-0812">Transmembrane</keyword>
<evidence type="ECO:0000313" key="3">
    <source>
        <dbReference type="EMBL" id="GAV72762.1"/>
    </source>
</evidence>
<feature type="transmembrane region" description="Helical" evidence="1">
    <location>
        <begin position="303"/>
        <end position="327"/>
    </location>
</feature>
<proteinExistence type="predicted"/>
<feature type="transmembrane region" description="Helical" evidence="1">
    <location>
        <begin position="270"/>
        <end position="291"/>
    </location>
</feature>
<accession>A0A1Q3BY05</accession>
<keyword evidence="1" id="KW-1133">Transmembrane helix</keyword>
<gene>
    <name evidence="3" type="ORF">CFOL_v3_16250</name>
</gene>
<dbReference type="Pfam" id="PF13968">
    <property type="entry name" value="DUF4220"/>
    <property type="match status" value="1"/>
</dbReference>
<dbReference type="AlphaFoldDB" id="A0A1Q3BY05"/>
<evidence type="ECO:0000313" key="4">
    <source>
        <dbReference type="Proteomes" id="UP000187406"/>
    </source>
</evidence>
<feature type="transmembrane region" description="Helical" evidence="1">
    <location>
        <begin position="116"/>
        <end position="133"/>
    </location>
</feature>
<dbReference type="FunCoup" id="A0A1Q3BY05">
    <property type="interactions" value="536"/>
</dbReference>
<keyword evidence="4" id="KW-1185">Reference proteome</keyword>
<name>A0A1Q3BY05_CEPFO</name>
<dbReference type="OrthoDB" id="1689146at2759"/>
<protein>
    <submittedName>
        <fullName evidence="3">DUF4220 domain-containing protein</fullName>
    </submittedName>
</protein>
<comment type="caution">
    <text evidence="3">The sequence shown here is derived from an EMBL/GenBank/DDBJ whole genome shotgun (WGS) entry which is preliminary data.</text>
</comment>
<organism evidence="3 4">
    <name type="scientific">Cephalotus follicularis</name>
    <name type="common">Albany pitcher plant</name>
    <dbReference type="NCBI Taxonomy" id="3775"/>
    <lineage>
        <taxon>Eukaryota</taxon>
        <taxon>Viridiplantae</taxon>
        <taxon>Streptophyta</taxon>
        <taxon>Embryophyta</taxon>
        <taxon>Tracheophyta</taxon>
        <taxon>Spermatophyta</taxon>
        <taxon>Magnoliopsida</taxon>
        <taxon>eudicotyledons</taxon>
        <taxon>Gunneridae</taxon>
        <taxon>Pentapetalae</taxon>
        <taxon>rosids</taxon>
        <taxon>fabids</taxon>
        <taxon>Oxalidales</taxon>
        <taxon>Cephalotaceae</taxon>
        <taxon>Cephalotus</taxon>
    </lineage>
</organism>
<evidence type="ECO:0000256" key="1">
    <source>
        <dbReference type="SAM" id="Phobius"/>
    </source>
</evidence>
<dbReference type="STRING" id="3775.A0A1Q3BY05"/>
<evidence type="ECO:0000259" key="2">
    <source>
        <dbReference type="Pfam" id="PF13968"/>
    </source>
</evidence>
<dbReference type="Proteomes" id="UP000187406">
    <property type="component" value="Unassembled WGS sequence"/>
</dbReference>
<feature type="transmembrane region" description="Helical" evidence="1">
    <location>
        <begin position="82"/>
        <end position="104"/>
    </location>
</feature>
<dbReference type="InterPro" id="IPR025315">
    <property type="entry name" value="DUF4220"/>
</dbReference>
<feature type="transmembrane region" description="Helical" evidence="1">
    <location>
        <begin position="18"/>
        <end position="35"/>
    </location>
</feature>
<reference evidence="4" key="1">
    <citation type="submission" date="2016-04" db="EMBL/GenBank/DDBJ databases">
        <title>Cephalotus genome sequencing.</title>
        <authorList>
            <person name="Fukushima K."/>
            <person name="Hasebe M."/>
            <person name="Fang X."/>
        </authorList>
    </citation>
    <scope>NUCLEOTIDE SEQUENCE [LARGE SCALE GENOMIC DNA]</scope>
    <source>
        <strain evidence="4">cv. St1</strain>
    </source>
</reference>
<dbReference type="PANTHER" id="PTHR31325">
    <property type="entry name" value="OS01G0798800 PROTEIN-RELATED"/>
    <property type="match status" value="1"/>
</dbReference>
<feature type="transmembrane region" description="Helical" evidence="1">
    <location>
        <begin position="47"/>
        <end position="70"/>
    </location>
</feature>
<sequence>MGYKFSIRTMVYWNKWEIRGMILLSLFLQIFLIIFGKQRQYVARKLVGNLVWLAYLSADWVANFILGLMSSEQGDNARPRNALLAFWAPFLLVHLGGIDTISAFSLEDNELWTRHLLQLLGHIVGVIYVFFRTWNSDDLIFVAFLIFFTGIIKYGERTMALRHASTEQLRESLNLNGLTNAQKSDSTLSTQNDEWPANYEGCIHEAYALFEIMLKIYSGTILRLPLHKRTYEILKKKSATQAFKIIEVELGFMYDWLYTKVPVVYTPIGASFRFSCCLCYISALFVFLNIIHKQNYSHTDNAISYTLLIGSLVLEIYAILVLVFSDWAMLWFSKQRKPLTDCFYHGFYTSCLRSLFINKKRWSGSMAQFNFISFCSLKVTN</sequence>
<keyword evidence="1" id="KW-0472">Membrane</keyword>
<feature type="domain" description="DUF4220" evidence="2">
    <location>
        <begin position="52"/>
        <end position="374"/>
    </location>
</feature>
<dbReference type="InParanoid" id="A0A1Q3BY05"/>
<feature type="transmembrane region" description="Helical" evidence="1">
    <location>
        <begin position="139"/>
        <end position="155"/>
    </location>
</feature>
<dbReference type="EMBL" id="BDDD01001039">
    <property type="protein sequence ID" value="GAV72762.1"/>
    <property type="molecule type" value="Genomic_DNA"/>
</dbReference>